<sequence>VCRLGRYGYILLFHGCQSPLFSHFAIAPLALPSQHRVEDIFYSRKNFVHPELQHQLHQSFDKEVGLLDEMFQDGSAYVLGRMNKDCWYLYTLDDGGVEQPDQTFEVSFN</sequence>
<dbReference type="AlphaFoldDB" id="A0AAE1D8J6"/>
<keyword evidence="7" id="KW-1185">Reference proteome</keyword>
<dbReference type="GO" id="GO:0008295">
    <property type="term" value="P:spermidine biosynthetic process"/>
    <property type="evidence" value="ECO:0007669"/>
    <property type="project" value="UniProtKB-KW"/>
</dbReference>
<dbReference type="GO" id="GO:0006597">
    <property type="term" value="P:spermine biosynthetic process"/>
    <property type="evidence" value="ECO:0007669"/>
    <property type="project" value="TreeGrafter"/>
</dbReference>
<dbReference type="GO" id="GO:0004014">
    <property type="term" value="F:adenosylmethionine decarboxylase activity"/>
    <property type="evidence" value="ECO:0007669"/>
    <property type="project" value="UniProtKB-EC"/>
</dbReference>
<comment type="pathway">
    <text evidence="1">Amine and polyamine biosynthesis; S-adenosylmethioninamine biosynthesis; S-adenosylmethioninamine from S-adenosyl-L-methionine: step 1/1.</text>
</comment>
<comment type="similarity">
    <text evidence="2">Belongs to the eukaryotic AdoMetDC family.</text>
</comment>
<protein>
    <submittedName>
        <fullName evidence="6">Uncharacterized protein</fullName>
    </submittedName>
</protein>
<dbReference type="InterPro" id="IPR048283">
    <property type="entry name" value="AdoMetDC-like"/>
</dbReference>
<dbReference type="InterPro" id="IPR016067">
    <property type="entry name" value="S-AdoMet_deCO2ase_core"/>
</dbReference>
<dbReference type="Proteomes" id="UP001283361">
    <property type="component" value="Unassembled WGS sequence"/>
</dbReference>
<organism evidence="6 7">
    <name type="scientific">Elysia crispata</name>
    <name type="common">lettuce slug</name>
    <dbReference type="NCBI Taxonomy" id="231223"/>
    <lineage>
        <taxon>Eukaryota</taxon>
        <taxon>Metazoa</taxon>
        <taxon>Spiralia</taxon>
        <taxon>Lophotrochozoa</taxon>
        <taxon>Mollusca</taxon>
        <taxon>Gastropoda</taxon>
        <taxon>Heterobranchia</taxon>
        <taxon>Euthyneura</taxon>
        <taxon>Panpulmonata</taxon>
        <taxon>Sacoglossa</taxon>
        <taxon>Placobranchoidea</taxon>
        <taxon>Plakobranchidae</taxon>
        <taxon>Elysia</taxon>
    </lineage>
</organism>
<evidence type="ECO:0000256" key="2">
    <source>
        <dbReference type="ARBA" id="ARBA00008466"/>
    </source>
</evidence>
<dbReference type="PANTHER" id="PTHR11570:SF0">
    <property type="entry name" value="S-ADENOSYLMETHIONINE DECARBOXYLASE PROENZYME"/>
    <property type="match status" value="1"/>
</dbReference>
<dbReference type="PANTHER" id="PTHR11570">
    <property type="entry name" value="S-ADENOSYLMETHIONINE DECARBOXYLASE"/>
    <property type="match status" value="1"/>
</dbReference>
<dbReference type="SUPFAM" id="SSF56276">
    <property type="entry name" value="S-adenosylmethionine decarboxylase"/>
    <property type="match status" value="1"/>
</dbReference>
<comment type="catalytic activity">
    <reaction evidence="5">
        <text>S-adenosyl-L-methionine + H(+) = S-adenosyl 3-(methylsulfanyl)propylamine + CO2</text>
        <dbReference type="Rhea" id="RHEA:15981"/>
        <dbReference type="ChEBI" id="CHEBI:15378"/>
        <dbReference type="ChEBI" id="CHEBI:16526"/>
        <dbReference type="ChEBI" id="CHEBI:57443"/>
        <dbReference type="ChEBI" id="CHEBI:59789"/>
        <dbReference type="EC" id="4.1.1.50"/>
    </reaction>
</comment>
<reference evidence="6" key="1">
    <citation type="journal article" date="2023" name="G3 (Bethesda)">
        <title>A reference genome for the long-term kleptoplast-retaining sea slug Elysia crispata morphotype clarki.</title>
        <authorList>
            <person name="Eastman K.E."/>
            <person name="Pendleton A.L."/>
            <person name="Shaikh M.A."/>
            <person name="Suttiyut T."/>
            <person name="Ogas R."/>
            <person name="Tomko P."/>
            <person name="Gavelis G."/>
            <person name="Widhalm J.R."/>
            <person name="Wisecaver J.H."/>
        </authorList>
    </citation>
    <scope>NUCLEOTIDE SEQUENCE</scope>
    <source>
        <strain evidence="6">ECLA1</strain>
    </source>
</reference>
<proteinExistence type="inferred from homology"/>
<dbReference type="Gene3D" id="3.60.90.10">
    <property type="entry name" value="S-adenosylmethionine decarboxylase"/>
    <property type="match status" value="1"/>
</dbReference>
<accession>A0AAE1D8J6</accession>
<dbReference type="GO" id="GO:0005829">
    <property type="term" value="C:cytosol"/>
    <property type="evidence" value="ECO:0007669"/>
    <property type="project" value="TreeGrafter"/>
</dbReference>
<evidence type="ECO:0000313" key="6">
    <source>
        <dbReference type="EMBL" id="KAK3760363.1"/>
    </source>
</evidence>
<dbReference type="EMBL" id="JAWDGP010004995">
    <property type="protein sequence ID" value="KAK3760363.1"/>
    <property type="molecule type" value="Genomic_DNA"/>
</dbReference>
<feature type="non-terminal residue" evidence="6">
    <location>
        <position position="1"/>
    </location>
</feature>
<keyword evidence="4" id="KW-0620">Polyamine biosynthesis</keyword>
<dbReference type="Pfam" id="PF01536">
    <property type="entry name" value="SAM_decarbox"/>
    <property type="match status" value="1"/>
</dbReference>
<evidence type="ECO:0000256" key="4">
    <source>
        <dbReference type="ARBA" id="ARBA00023115"/>
    </source>
</evidence>
<evidence type="ECO:0000313" key="7">
    <source>
        <dbReference type="Proteomes" id="UP001283361"/>
    </source>
</evidence>
<evidence type="ECO:0000256" key="1">
    <source>
        <dbReference type="ARBA" id="ARBA00004911"/>
    </source>
</evidence>
<evidence type="ECO:0000256" key="5">
    <source>
        <dbReference type="ARBA" id="ARBA00048112"/>
    </source>
</evidence>
<keyword evidence="3" id="KW-0745">Spermidine biosynthesis</keyword>
<evidence type="ECO:0000256" key="3">
    <source>
        <dbReference type="ARBA" id="ARBA00023066"/>
    </source>
</evidence>
<gene>
    <name evidence="6" type="ORF">RRG08_030624</name>
</gene>
<comment type="caution">
    <text evidence="6">The sequence shown here is derived from an EMBL/GenBank/DDBJ whole genome shotgun (WGS) entry which is preliminary data.</text>
</comment>
<name>A0AAE1D8J6_9GAST</name>